<dbReference type="AlphaFoldDB" id="D2QIT3"/>
<evidence type="ECO:0000256" key="3">
    <source>
        <dbReference type="ARBA" id="ARBA00023163"/>
    </source>
</evidence>
<dbReference type="SUPFAM" id="SSF51215">
    <property type="entry name" value="Regulatory protein AraC"/>
    <property type="match status" value="1"/>
</dbReference>
<reference evidence="5 6" key="1">
    <citation type="journal article" date="2010" name="Stand. Genomic Sci.">
        <title>Complete genome sequence of Spirosoma linguale type strain (1).</title>
        <authorList>
            <person name="Lail K."/>
            <person name="Sikorski J."/>
            <person name="Saunders E."/>
            <person name="Lapidus A."/>
            <person name="Glavina Del Rio T."/>
            <person name="Copeland A."/>
            <person name="Tice H."/>
            <person name="Cheng J.-F."/>
            <person name="Lucas S."/>
            <person name="Nolan M."/>
            <person name="Bruce D."/>
            <person name="Goodwin L."/>
            <person name="Pitluck S."/>
            <person name="Ivanova N."/>
            <person name="Mavromatis K."/>
            <person name="Ovchinnikova G."/>
            <person name="Pati A."/>
            <person name="Chen A."/>
            <person name="Palaniappan K."/>
            <person name="Land M."/>
            <person name="Hauser L."/>
            <person name="Chang Y.-J."/>
            <person name="Jeffries C.D."/>
            <person name="Chain P."/>
            <person name="Brettin T."/>
            <person name="Detter J.C."/>
            <person name="Schuetze A."/>
            <person name="Rohde M."/>
            <person name="Tindall B.J."/>
            <person name="Goeker M."/>
            <person name="Bristow J."/>
            <person name="Eisen J.A."/>
            <person name="Markowitz V."/>
            <person name="Hugenholtz P."/>
            <person name="Kyrpides N.C."/>
            <person name="Klenk H.-P."/>
            <person name="Chen F."/>
        </authorList>
    </citation>
    <scope>NUCLEOTIDE SEQUENCE [LARGE SCALE GENOMIC DNA]</scope>
    <source>
        <strain evidence="6">ATCC 33905 / DSM 74 / LMG 10896 / Claus 1</strain>
    </source>
</reference>
<dbReference type="SMART" id="SM00342">
    <property type="entry name" value="HTH_ARAC"/>
    <property type="match status" value="1"/>
</dbReference>
<dbReference type="CDD" id="cd06999">
    <property type="entry name" value="cupin_HpaA-like_N"/>
    <property type="match status" value="1"/>
</dbReference>
<sequence>MQRITQYDGLYGEANTQPDAEYLFSELLETRSQSFDWVIQPHIHARLFQVFFIETGQFNFQEASRERQLTGPCLLLIPPTALHGFVYNADVRGRILTLSDALIDALFPSGSPVTAMLGSLQCLSIVQGPYSAERVSELIKAIDDELFDDQPEKRLMLQSCLQQFFLVVYRLWQESEQTGSVTNNLSLQYFRKFQQRVRQAGTTQTIAQLADDLAITPVHLNRICQAVSGKSASQLVQAHILDEARKYLTYTTYSISEIAYLLNFEYPNYFARFFRKNAGLSPTEFRERQTKI</sequence>
<proteinExistence type="predicted"/>
<dbReference type="eggNOG" id="COG2207">
    <property type="taxonomic scope" value="Bacteria"/>
</dbReference>
<evidence type="ECO:0000256" key="1">
    <source>
        <dbReference type="ARBA" id="ARBA00023015"/>
    </source>
</evidence>
<dbReference type="Gene3D" id="1.10.10.60">
    <property type="entry name" value="Homeodomain-like"/>
    <property type="match status" value="1"/>
</dbReference>
<keyword evidence="6" id="KW-1185">Reference proteome</keyword>
<dbReference type="PANTHER" id="PTHR43280">
    <property type="entry name" value="ARAC-FAMILY TRANSCRIPTIONAL REGULATOR"/>
    <property type="match status" value="1"/>
</dbReference>
<feature type="domain" description="HTH araC/xylS-type" evidence="4">
    <location>
        <begin position="187"/>
        <end position="288"/>
    </location>
</feature>
<dbReference type="PROSITE" id="PS01124">
    <property type="entry name" value="HTH_ARAC_FAMILY_2"/>
    <property type="match status" value="1"/>
</dbReference>
<keyword evidence="2" id="KW-0238">DNA-binding</keyword>
<accession>D2QIT3</accession>
<keyword evidence="1" id="KW-0805">Transcription regulation</keyword>
<dbReference type="STRING" id="504472.Slin_4019"/>
<dbReference type="InterPro" id="IPR009057">
    <property type="entry name" value="Homeodomain-like_sf"/>
</dbReference>
<dbReference type="PANTHER" id="PTHR43280:SF32">
    <property type="entry name" value="TRANSCRIPTIONAL REGULATORY PROTEIN"/>
    <property type="match status" value="1"/>
</dbReference>
<protein>
    <submittedName>
        <fullName evidence="5">Transcriptional regulator, AraC family</fullName>
    </submittedName>
</protein>
<gene>
    <name evidence="5" type="ordered locus">Slin_4019</name>
</gene>
<dbReference type="KEGG" id="sli:Slin_4019"/>
<dbReference type="GO" id="GO:0003700">
    <property type="term" value="F:DNA-binding transcription factor activity"/>
    <property type="evidence" value="ECO:0007669"/>
    <property type="project" value="InterPro"/>
</dbReference>
<dbReference type="InterPro" id="IPR037923">
    <property type="entry name" value="HTH-like"/>
</dbReference>
<dbReference type="Pfam" id="PF12833">
    <property type="entry name" value="HTH_18"/>
    <property type="match status" value="1"/>
</dbReference>
<keyword evidence="3" id="KW-0804">Transcription</keyword>
<dbReference type="Proteomes" id="UP000002028">
    <property type="component" value="Chromosome"/>
</dbReference>
<dbReference type="InterPro" id="IPR047264">
    <property type="entry name" value="Cupin_HpaA-like_N"/>
</dbReference>
<dbReference type="EMBL" id="CP001769">
    <property type="protein sequence ID" value="ADB40009.1"/>
    <property type="molecule type" value="Genomic_DNA"/>
</dbReference>
<evidence type="ECO:0000256" key="2">
    <source>
        <dbReference type="ARBA" id="ARBA00023125"/>
    </source>
</evidence>
<evidence type="ECO:0000259" key="4">
    <source>
        <dbReference type="PROSITE" id="PS01124"/>
    </source>
</evidence>
<organism evidence="5 6">
    <name type="scientific">Spirosoma linguale (strain ATCC 33905 / DSM 74 / LMG 10896 / Claus 1)</name>
    <dbReference type="NCBI Taxonomy" id="504472"/>
    <lineage>
        <taxon>Bacteria</taxon>
        <taxon>Pseudomonadati</taxon>
        <taxon>Bacteroidota</taxon>
        <taxon>Cytophagia</taxon>
        <taxon>Cytophagales</taxon>
        <taxon>Cytophagaceae</taxon>
        <taxon>Spirosoma</taxon>
    </lineage>
</organism>
<evidence type="ECO:0000313" key="5">
    <source>
        <dbReference type="EMBL" id="ADB40009.1"/>
    </source>
</evidence>
<dbReference type="SUPFAM" id="SSF46689">
    <property type="entry name" value="Homeodomain-like"/>
    <property type="match status" value="1"/>
</dbReference>
<dbReference type="HOGENOM" id="CLU_000445_88_2_10"/>
<dbReference type="RefSeq" id="WP_012928519.1">
    <property type="nucleotide sequence ID" value="NC_013730.1"/>
</dbReference>
<dbReference type="InterPro" id="IPR003313">
    <property type="entry name" value="AraC-bd"/>
</dbReference>
<dbReference type="Pfam" id="PF02311">
    <property type="entry name" value="AraC_binding"/>
    <property type="match status" value="1"/>
</dbReference>
<dbReference type="GO" id="GO:0043565">
    <property type="term" value="F:sequence-specific DNA binding"/>
    <property type="evidence" value="ECO:0007669"/>
    <property type="project" value="InterPro"/>
</dbReference>
<dbReference type="InterPro" id="IPR018060">
    <property type="entry name" value="HTH_AraC"/>
</dbReference>
<evidence type="ECO:0000313" key="6">
    <source>
        <dbReference type="Proteomes" id="UP000002028"/>
    </source>
</evidence>
<name>D2QIT3_SPILD</name>